<reference evidence="1" key="1">
    <citation type="submission" date="2014-09" db="EMBL/GenBank/DDBJ databases">
        <authorList>
            <person name="Magalhaes I.L.F."/>
            <person name="Oliveira U."/>
            <person name="Santos F.R."/>
            <person name="Vidigal T.H.D.A."/>
            <person name="Brescovit A.D."/>
            <person name="Santos A.J."/>
        </authorList>
    </citation>
    <scope>NUCLEOTIDE SEQUENCE</scope>
    <source>
        <tissue evidence="1">Shoot tissue taken approximately 20 cm above the soil surface</tissue>
    </source>
</reference>
<sequence>MAGTAQQQRS</sequence>
<accession>A0A0A9AQ69</accession>
<dbReference type="EMBL" id="GBRH01248678">
    <property type="protein sequence ID" value="JAD49217.1"/>
    <property type="molecule type" value="Transcribed_RNA"/>
</dbReference>
<proteinExistence type="predicted"/>
<organism evidence="1">
    <name type="scientific">Arundo donax</name>
    <name type="common">Giant reed</name>
    <name type="synonym">Donax arundinaceus</name>
    <dbReference type="NCBI Taxonomy" id="35708"/>
    <lineage>
        <taxon>Eukaryota</taxon>
        <taxon>Viridiplantae</taxon>
        <taxon>Streptophyta</taxon>
        <taxon>Embryophyta</taxon>
        <taxon>Tracheophyta</taxon>
        <taxon>Spermatophyta</taxon>
        <taxon>Magnoliopsida</taxon>
        <taxon>Liliopsida</taxon>
        <taxon>Poales</taxon>
        <taxon>Poaceae</taxon>
        <taxon>PACMAD clade</taxon>
        <taxon>Arundinoideae</taxon>
        <taxon>Arundineae</taxon>
        <taxon>Arundo</taxon>
    </lineage>
</organism>
<name>A0A0A9AQ69_ARUDO</name>
<reference evidence="1" key="2">
    <citation type="journal article" date="2015" name="Data Brief">
        <title>Shoot transcriptome of the giant reed, Arundo donax.</title>
        <authorList>
            <person name="Barrero R.A."/>
            <person name="Guerrero F.D."/>
            <person name="Moolhuijzen P."/>
            <person name="Goolsby J.A."/>
            <person name="Tidwell J."/>
            <person name="Bellgard S.E."/>
            <person name="Bellgard M.I."/>
        </authorList>
    </citation>
    <scope>NUCLEOTIDE SEQUENCE</scope>
    <source>
        <tissue evidence="1">Shoot tissue taken approximately 20 cm above the soil surface</tissue>
    </source>
</reference>
<evidence type="ECO:0000313" key="1">
    <source>
        <dbReference type="EMBL" id="JAD49217.1"/>
    </source>
</evidence>
<protein>
    <submittedName>
        <fullName evidence="1">Uncharacterized protein</fullName>
    </submittedName>
</protein>